<evidence type="ECO:0000313" key="3">
    <source>
        <dbReference type="Proteomes" id="UP000275401"/>
    </source>
</evidence>
<reference evidence="2 3" key="1">
    <citation type="submission" date="2018-11" db="EMBL/GenBank/DDBJ databases">
        <title>The Potential of Streptomyces as Biocontrol Agents against the Tomato grey mould, Botrytis cinerea (Gray mold) Frontiers in Microbiology.</title>
        <authorList>
            <person name="Li D."/>
        </authorList>
    </citation>
    <scope>NUCLEOTIDE SEQUENCE [LARGE SCALE GENOMIC DNA]</scope>
    <source>
        <strain evidence="2 3">NEAU-LD23</strain>
    </source>
</reference>
<accession>A0A3M8U3I4</accession>
<gene>
    <name evidence="2" type="ORF">EEJ42_35540</name>
</gene>
<keyword evidence="1" id="KW-0472">Membrane</keyword>
<proteinExistence type="predicted"/>
<feature type="transmembrane region" description="Helical" evidence="1">
    <location>
        <begin position="109"/>
        <end position="128"/>
    </location>
</feature>
<sequence length="129" mass="14805">MPLLLMSISTVFLLAIALWTPARAHWLRRTGRQAEGQVTGRRVVDRGEDHHTELTLAFTDHDGRHREFETRLLTTRAAPDVGTRVPIGYPADRPEEARMLTYTWRATRSYLAFLLLGVMWMTALVPHLQ</sequence>
<dbReference type="EMBL" id="RIBZ01000679">
    <property type="protein sequence ID" value="RNG00152.1"/>
    <property type="molecule type" value="Genomic_DNA"/>
</dbReference>
<organism evidence="2 3">
    <name type="scientific">Streptomyces botrytidirepellens</name>
    <dbReference type="NCBI Taxonomy" id="2486417"/>
    <lineage>
        <taxon>Bacteria</taxon>
        <taxon>Bacillati</taxon>
        <taxon>Actinomycetota</taxon>
        <taxon>Actinomycetes</taxon>
        <taxon>Kitasatosporales</taxon>
        <taxon>Streptomycetaceae</taxon>
        <taxon>Streptomyces</taxon>
    </lineage>
</organism>
<dbReference type="RefSeq" id="WP_123106334.1">
    <property type="nucleotide sequence ID" value="NZ_RIBZ01000679.1"/>
</dbReference>
<dbReference type="Proteomes" id="UP000275401">
    <property type="component" value="Unassembled WGS sequence"/>
</dbReference>
<keyword evidence="1" id="KW-1133">Transmembrane helix</keyword>
<keyword evidence="3" id="KW-1185">Reference proteome</keyword>
<comment type="caution">
    <text evidence="2">The sequence shown here is derived from an EMBL/GenBank/DDBJ whole genome shotgun (WGS) entry which is preliminary data.</text>
</comment>
<keyword evidence="1" id="KW-0812">Transmembrane</keyword>
<evidence type="ECO:0000256" key="1">
    <source>
        <dbReference type="SAM" id="Phobius"/>
    </source>
</evidence>
<protein>
    <recommendedName>
        <fullName evidence="4">DUF3592 domain-containing protein</fullName>
    </recommendedName>
</protein>
<name>A0A3M8U3I4_9ACTN</name>
<evidence type="ECO:0000313" key="2">
    <source>
        <dbReference type="EMBL" id="RNG00152.1"/>
    </source>
</evidence>
<dbReference type="AlphaFoldDB" id="A0A3M8U3I4"/>
<evidence type="ECO:0008006" key="4">
    <source>
        <dbReference type="Google" id="ProtNLM"/>
    </source>
</evidence>